<dbReference type="Proteomes" id="UP000041254">
    <property type="component" value="Unassembled WGS sequence"/>
</dbReference>
<sequence>MNSSHCVTLEDIYNDHKDDLGGPTSLTWREFWCGCLFDPTSVEVHNMEPDIDAIKHGDCDKLVYDVCIEIYNAEQNGRLES</sequence>
<accession>A0A0G4GMK4</accession>
<dbReference type="AlphaFoldDB" id="A0A0G4GMK4"/>
<reference evidence="1 2" key="1">
    <citation type="submission" date="2014-11" db="EMBL/GenBank/DDBJ databases">
        <authorList>
            <person name="Zhu J."/>
            <person name="Qi W."/>
            <person name="Song R."/>
        </authorList>
    </citation>
    <scope>NUCLEOTIDE SEQUENCE [LARGE SCALE GENOMIC DNA]</scope>
</reference>
<dbReference type="EMBL" id="CDMY01000718">
    <property type="protein sequence ID" value="CEM31416.1"/>
    <property type="molecule type" value="Genomic_DNA"/>
</dbReference>
<organism evidence="1 2">
    <name type="scientific">Vitrella brassicaformis (strain CCMP3155)</name>
    <dbReference type="NCBI Taxonomy" id="1169540"/>
    <lineage>
        <taxon>Eukaryota</taxon>
        <taxon>Sar</taxon>
        <taxon>Alveolata</taxon>
        <taxon>Colpodellida</taxon>
        <taxon>Vitrellaceae</taxon>
        <taxon>Vitrella</taxon>
    </lineage>
</organism>
<proteinExistence type="predicted"/>
<evidence type="ECO:0000313" key="2">
    <source>
        <dbReference type="Proteomes" id="UP000041254"/>
    </source>
</evidence>
<protein>
    <submittedName>
        <fullName evidence="1">Uncharacterized protein</fullName>
    </submittedName>
</protein>
<dbReference type="InParanoid" id="A0A0G4GMK4"/>
<evidence type="ECO:0000313" key="1">
    <source>
        <dbReference type="EMBL" id="CEM31416.1"/>
    </source>
</evidence>
<keyword evidence="2" id="KW-1185">Reference proteome</keyword>
<dbReference type="VEuPathDB" id="CryptoDB:Vbra_10162"/>
<gene>
    <name evidence="1" type="ORF">Vbra_10162</name>
</gene>
<name>A0A0G4GMK4_VITBC</name>